<dbReference type="AlphaFoldDB" id="A0A1U7LLW9"/>
<dbReference type="OrthoDB" id="409792at2759"/>
<feature type="transmembrane region" description="Helical" evidence="9">
    <location>
        <begin position="22"/>
        <end position="44"/>
    </location>
</feature>
<organism evidence="10 11">
    <name type="scientific">Neolecta irregularis (strain DAH-3)</name>
    <dbReference type="NCBI Taxonomy" id="1198029"/>
    <lineage>
        <taxon>Eukaryota</taxon>
        <taxon>Fungi</taxon>
        <taxon>Dikarya</taxon>
        <taxon>Ascomycota</taxon>
        <taxon>Taphrinomycotina</taxon>
        <taxon>Neolectales</taxon>
        <taxon>Neolectaceae</taxon>
        <taxon>Neolecta</taxon>
    </lineage>
</organism>
<dbReference type="PANTHER" id="PTHR28259">
    <property type="entry name" value="FLUORIDE EXPORT PROTEIN 1-RELATED"/>
    <property type="match status" value="1"/>
</dbReference>
<comment type="subcellular location">
    <subcellularLocation>
        <location evidence="2">Cell membrane</location>
        <topology evidence="2">Multi-pass membrane protein</topology>
    </subcellularLocation>
</comment>
<dbReference type="GO" id="GO:1903425">
    <property type="term" value="F:fluoride transmembrane transporter activity"/>
    <property type="evidence" value="ECO:0007669"/>
    <property type="project" value="TreeGrafter"/>
</dbReference>
<keyword evidence="5 9" id="KW-1133">Transmembrane helix</keyword>
<feature type="transmembrane region" description="Helical" evidence="9">
    <location>
        <begin position="120"/>
        <end position="140"/>
    </location>
</feature>
<keyword evidence="3" id="KW-1003">Cell membrane</keyword>
<feature type="transmembrane region" description="Helical" evidence="9">
    <location>
        <begin position="56"/>
        <end position="74"/>
    </location>
</feature>
<evidence type="ECO:0000256" key="1">
    <source>
        <dbReference type="ARBA" id="ARBA00002598"/>
    </source>
</evidence>
<keyword evidence="4 9" id="KW-0812">Transmembrane</keyword>
<dbReference type="Pfam" id="PF02537">
    <property type="entry name" value="CRCB"/>
    <property type="match status" value="1"/>
</dbReference>
<dbReference type="InterPro" id="IPR003691">
    <property type="entry name" value="FluC"/>
</dbReference>
<evidence type="ECO:0000256" key="7">
    <source>
        <dbReference type="ARBA" id="ARBA00035120"/>
    </source>
</evidence>
<evidence type="ECO:0000256" key="2">
    <source>
        <dbReference type="ARBA" id="ARBA00004651"/>
    </source>
</evidence>
<name>A0A1U7LLW9_NEOID</name>
<evidence type="ECO:0000256" key="4">
    <source>
        <dbReference type="ARBA" id="ARBA00022692"/>
    </source>
</evidence>
<dbReference type="EMBL" id="LXFE01001399">
    <property type="protein sequence ID" value="OLL23639.1"/>
    <property type="molecule type" value="Genomic_DNA"/>
</dbReference>
<protein>
    <submittedName>
        <fullName evidence="10">UPF0695 membrane protein</fullName>
    </submittedName>
</protein>
<evidence type="ECO:0000256" key="6">
    <source>
        <dbReference type="ARBA" id="ARBA00023136"/>
    </source>
</evidence>
<comment type="catalytic activity">
    <reaction evidence="8">
        <text>fluoride(in) = fluoride(out)</text>
        <dbReference type="Rhea" id="RHEA:76159"/>
        <dbReference type="ChEBI" id="CHEBI:17051"/>
    </reaction>
    <physiologicalReaction direction="left-to-right" evidence="8">
        <dbReference type="Rhea" id="RHEA:76160"/>
    </physiologicalReaction>
</comment>
<dbReference type="STRING" id="1198029.A0A1U7LLW9"/>
<feature type="transmembrane region" description="Helical" evidence="9">
    <location>
        <begin position="260"/>
        <end position="279"/>
    </location>
</feature>
<comment type="caution">
    <text evidence="10">The sequence shown here is derived from an EMBL/GenBank/DDBJ whole genome shotgun (WGS) entry which is preliminary data.</text>
</comment>
<accession>A0A1U7LLW9</accession>
<evidence type="ECO:0000313" key="11">
    <source>
        <dbReference type="Proteomes" id="UP000186594"/>
    </source>
</evidence>
<sequence length="289" mass="31621">MSMESPTESEIVEDVPPPQPSIVHLSVAYIIFFAILGCLIRIVLRDLQTYPFQPVFPLLWPQIIGCFFIGYFSILNPSNKELLVGLSTGFCGSLTSFSGMFGDVCAALTTSRKDATLGSVSIIATTLLSSFAAFCIGRKIPKVTDIPKFGHVGPWVSAFVVWISVAILAAFNVKRKATLALVLAPPGLSTTKMAAWSLKFANPKFPYRYLYCKHICDDTLNNDDYNSPQTCGVYNYPGGCLSTISTFIAELYKLTSRYSWQYGVLSIVFGFLISMLGAIDGWKNGSTSC</sequence>
<dbReference type="Proteomes" id="UP000186594">
    <property type="component" value="Unassembled WGS sequence"/>
</dbReference>
<evidence type="ECO:0000256" key="8">
    <source>
        <dbReference type="ARBA" id="ARBA00035585"/>
    </source>
</evidence>
<dbReference type="PANTHER" id="PTHR28259:SF1">
    <property type="entry name" value="FLUORIDE EXPORT PROTEIN 1-RELATED"/>
    <property type="match status" value="1"/>
</dbReference>
<feature type="transmembrane region" description="Helical" evidence="9">
    <location>
        <begin position="152"/>
        <end position="171"/>
    </location>
</feature>
<keyword evidence="11" id="KW-1185">Reference proteome</keyword>
<evidence type="ECO:0000256" key="5">
    <source>
        <dbReference type="ARBA" id="ARBA00022989"/>
    </source>
</evidence>
<reference evidence="10 11" key="1">
    <citation type="submission" date="2016-04" db="EMBL/GenBank/DDBJ databases">
        <title>Evolutionary innovation and constraint leading to complex multicellularity in the Ascomycota.</title>
        <authorList>
            <person name="Cisse O."/>
            <person name="Nguyen A."/>
            <person name="Hewitt D.A."/>
            <person name="Jedd G."/>
            <person name="Stajich J.E."/>
        </authorList>
    </citation>
    <scope>NUCLEOTIDE SEQUENCE [LARGE SCALE GENOMIC DNA]</scope>
    <source>
        <strain evidence="10 11">DAH-3</strain>
    </source>
</reference>
<evidence type="ECO:0000313" key="10">
    <source>
        <dbReference type="EMBL" id="OLL23639.1"/>
    </source>
</evidence>
<keyword evidence="6 9" id="KW-0472">Membrane</keyword>
<comment type="function">
    <text evidence="1">Fluoride channel required for the rapid expulsion of cytoplasmic fluoride.</text>
</comment>
<dbReference type="GO" id="GO:0005886">
    <property type="term" value="C:plasma membrane"/>
    <property type="evidence" value="ECO:0007669"/>
    <property type="project" value="UniProtKB-SubCell"/>
</dbReference>
<evidence type="ECO:0000256" key="9">
    <source>
        <dbReference type="SAM" id="Phobius"/>
    </source>
</evidence>
<comment type="similarity">
    <text evidence="7">Belongs to the fluoride channel Fluc/FEX (TC 1.A.43) family.</text>
</comment>
<evidence type="ECO:0000256" key="3">
    <source>
        <dbReference type="ARBA" id="ARBA00022475"/>
    </source>
</evidence>
<gene>
    <name evidence="10" type="ORF">NEOLI_005003</name>
</gene>
<proteinExistence type="inferred from homology"/>
<feature type="transmembrane region" description="Helical" evidence="9">
    <location>
        <begin position="86"/>
        <end position="108"/>
    </location>
</feature>